<name>A0A8J4XCT2_CLAMG</name>
<dbReference type="Proteomes" id="UP000727407">
    <property type="component" value="Unassembled WGS sequence"/>
</dbReference>
<gene>
    <name evidence="1" type="primary">tmem206</name>
    <name evidence="1" type="ORF">DAT39_013982</name>
</gene>
<feature type="non-terminal residue" evidence="1">
    <location>
        <position position="59"/>
    </location>
</feature>
<sequence>MVKSVCILWLVPCQELYPVPGGALFITRAELTFSFLHHREHIPPACDLALGPFSAHLLW</sequence>
<reference evidence="1" key="1">
    <citation type="submission" date="2020-07" db="EMBL/GenBank/DDBJ databases">
        <title>Clarias magur genome sequencing, assembly and annotation.</title>
        <authorList>
            <person name="Kushwaha B."/>
            <person name="Kumar R."/>
            <person name="Das P."/>
            <person name="Joshi C.G."/>
            <person name="Kumar D."/>
            <person name="Nagpure N.S."/>
            <person name="Pandey M."/>
            <person name="Agarwal S."/>
            <person name="Srivastava S."/>
            <person name="Singh M."/>
            <person name="Sahoo L."/>
            <person name="Jayasankar P."/>
            <person name="Meher P.K."/>
            <person name="Koringa P.G."/>
            <person name="Iquebal M.A."/>
            <person name="Das S.P."/>
            <person name="Bit A."/>
            <person name="Patnaik S."/>
            <person name="Patel N."/>
            <person name="Shah T.M."/>
            <person name="Hinsu A."/>
            <person name="Jena J.K."/>
        </authorList>
    </citation>
    <scope>NUCLEOTIDE SEQUENCE</scope>
    <source>
        <strain evidence="1">CIFAMagur01</strain>
        <tissue evidence="1">Testis</tissue>
    </source>
</reference>
<dbReference type="EMBL" id="QNUK01000281">
    <property type="protein sequence ID" value="KAF5896310.1"/>
    <property type="molecule type" value="Genomic_DNA"/>
</dbReference>
<evidence type="ECO:0000313" key="2">
    <source>
        <dbReference type="Proteomes" id="UP000727407"/>
    </source>
</evidence>
<dbReference type="AlphaFoldDB" id="A0A8J4XCT2"/>
<organism evidence="1 2">
    <name type="scientific">Clarias magur</name>
    <name type="common">Asian catfish</name>
    <name type="synonym">Macropteronotus magur</name>
    <dbReference type="NCBI Taxonomy" id="1594786"/>
    <lineage>
        <taxon>Eukaryota</taxon>
        <taxon>Metazoa</taxon>
        <taxon>Chordata</taxon>
        <taxon>Craniata</taxon>
        <taxon>Vertebrata</taxon>
        <taxon>Euteleostomi</taxon>
        <taxon>Actinopterygii</taxon>
        <taxon>Neopterygii</taxon>
        <taxon>Teleostei</taxon>
        <taxon>Ostariophysi</taxon>
        <taxon>Siluriformes</taxon>
        <taxon>Clariidae</taxon>
        <taxon>Clarias</taxon>
    </lineage>
</organism>
<keyword evidence="2" id="KW-1185">Reference proteome</keyword>
<comment type="caution">
    <text evidence="1">The sequence shown here is derived from an EMBL/GenBank/DDBJ whole genome shotgun (WGS) entry which is preliminary data.</text>
</comment>
<proteinExistence type="predicted"/>
<evidence type="ECO:0000313" key="1">
    <source>
        <dbReference type="EMBL" id="KAF5896310.1"/>
    </source>
</evidence>
<accession>A0A8J4XCT2</accession>
<protein>
    <submittedName>
        <fullName evidence="1">Transmembrane protein</fullName>
    </submittedName>
</protein>
<keyword evidence="1" id="KW-0472">Membrane</keyword>
<keyword evidence="1" id="KW-0812">Transmembrane</keyword>